<dbReference type="SUPFAM" id="SSF46785">
    <property type="entry name" value="Winged helix' DNA-binding domain"/>
    <property type="match status" value="1"/>
</dbReference>
<dbReference type="HOGENOM" id="CLU_083287_27_5_11"/>
<keyword evidence="3" id="KW-0804">Transcription</keyword>
<evidence type="ECO:0000313" key="6">
    <source>
        <dbReference type="EMBL" id="AIF41425.1"/>
    </source>
</evidence>
<evidence type="ECO:0000259" key="5">
    <source>
        <dbReference type="PROSITE" id="PS50995"/>
    </source>
</evidence>
<dbReference type="GO" id="GO:0003677">
    <property type="term" value="F:DNA binding"/>
    <property type="evidence" value="ECO:0007669"/>
    <property type="project" value="UniProtKB-KW"/>
</dbReference>
<dbReference type="OrthoDB" id="3237509at2"/>
<proteinExistence type="predicted"/>
<keyword evidence="2" id="KW-0238">DNA-binding</keyword>
<keyword evidence="1" id="KW-0805">Transcription regulation</keyword>
<keyword evidence="7" id="KW-1185">Reference proteome</keyword>
<dbReference type="RefSeq" id="WP_081873724.1">
    <property type="nucleotide sequence ID" value="NZ_CP008889.1"/>
</dbReference>
<feature type="region of interest" description="Disordered" evidence="4">
    <location>
        <begin position="1"/>
        <end position="38"/>
    </location>
</feature>
<protein>
    <submittedName>
        <fullName evidence="6">MarR family transcriptional regulator</fullName>
    </submittedName>
</protein>
<feature type="domain" description="HTH marR-type" evidence="5">
    <location>
        <begin position="59"/>
        <end position="198"/>
    </location>
</feature>
<dbReference type="KEGG" id="dni:HX89_11290"/>
<dbReference type="InterPro" id="IPR036390">
    <property type="entry name" value="WH_DNA-bd_sf"/>
</dbReference>
<dbReference type="AlphaFoldDB" id="A0A075JHV9"/>
<name>A0A075JHV9_9MICO</name>
<organism evidence="6 7">
    <name type="scientific">Dermacoccus nishinomiyaensis</name>
    <dbReference type="NCBI Taxonomy" id="1274"/>
    <lineage>
        <taxon>Bacteria</taxon>
        <taxon>Bacillati</taxon>
        <taxon>Actinomycetota</taxon>
        <taxon>Actinomycetes</taxon>
        <taxon>Micrococcales</taxon>
        <taxon>Dermacoccaceae</taxon>
        <taxon>Dermacoccus</taxon>
    </lineage>
</organism>
<dbReference type="InterPro" id="IPR023187">
    <property type="entry name" value="Tscrpt_reg_MarR-type_CS"/>
</dbReference>
<dbReference type="PROSITE" id="PS01117">
    <property type="entry name" value="HTH_MARR_1"/>
    <property type="match status" value="1"/>
</dbReference>
<dbReference type="EMBL" id="CP008889">
    <property type="protein sequence ID" value="AIF41425.1"/>
    <property type="molecule type" value="Genomic_DNA"/>
</dbReference>
<dbReference type="InterPro" id="IPR036388">
    <property type="entry name" value="WH-like_DNA-bd_sf"/>
</dbReference>
<dbReference type="GO" id="GO:0006950">
    <property type="term" value="P:response to stress"/>
    <property type="evidence" value="ECO:0007669"/>
    <property type="project" value="TreeGrafter"/>
</dbReference>
<dbReference type="SMART" id="SM00347">
    <property type="entry name" value="HTH_MARR"/>
    <property type="match status" value="1"/>
</dbReference>
<dbReference type="PANTHER" id="PTHR33164:SF104">
    <property type="entry name" value="TRANSCRIPTIONAL REGULATORY PROTEIN"/>
    <property type="match status" value="1"/>
</dbReference>
<dbReference type="PROSITE" id="PS50995">
    <property type="entry name" value="HTH_MARR_2"/>
    <property type="match status" value="1"/>
</dbReference>
<dbReference type="GeneID" id="41841674"/>
<evidence type="ECO:0000256" key="2">
    <source>
        <dbReference type="ARBA" id="ARBA00023125"/>
    </source>
</evidence>
<dbReference type="GO" id="GO:0003700">
    <property type="term" value="F:DNA-binding transcription factor activity"/>
    <property type="evidence" value="ECO:0007669"/>
    <property type="project" value="InterPro"/>
</dbReference>
<dbReference type="Proteomes" id="UP000027986">
    <property type="component" value="Chromosome"/>
</dbReference>
<evidence type="ECO:0000256" key="3">
    <source>
        <dbReference type="ARBA" id="ARBA00023163"/>
    </source>
</evidence>
<dbReference type="InterPro" id="IPR000835">
    <property type="entry name" value="HTH_MarR-typ"/>
</dbReference>
<dbReference type="Gene3D" id="1.10.10.10">
    <property type="entry name" value="Winged helix-like DNA-binding domain superfamily/Winged helix DNA-binding domain"/>
    <property type="match status" value="1"/>
</dbReference>
<evidence type="ECO:0000256" key="4">
    <source>
        <dbReference type="SAM" id="MobiDB-lite"/>
    </source>
</evidence>
<reference evidence="6 7" key="1">
    <citation type="submission" date="2014-07" db="EMBL/GenBank/DDBJ databases">
        <title>Genome Sequencing of Dermacoccus nishinomiyaensis.</title>
        <authorList>
            <person name="Hong K.W."/>
            <person name="Chan K.G."/>
        </authorList>
    </citation>
    <scope>NUCLEOTIDE SEQUENCE [LARGE SCALE GENOMIC DNA]</scope>
    <source>
        <strain evidence="6 7">M25</strain>
    </source>
</reference>
<dbReference type="Pfam" id="PF12802">
    <property type="entry name" value="MarR_2"/>
    <property type="match status" value="1"/>
</dbReference>
<dbReference type="PANTHER" id="PTHR33164">
    <property type="entry name" value="TRANSCRIPTIONAL REGULATOR, MARR FAMILY"/>
    <property type="match status" value="1"/>
</dbReference>
<gene>
    <name evidence="6" type="ORF">HX89_11290</name>
</gene>
<evidence type="ECO:0000256" key="1">
    <source>
        <dbReference type="ARBA" id="ARBA00023015"/>
    </source>
</evidence>
<dbReference type="PRINTS" id="PR00598">
    <property type="entry name" value="HTHMARR"/>
</dbReference>
<sequence length="198" mass="21409">MSLTGSPRPADSNRAFGPKGADDIASTASTAPDGKPHHDEVDVIVDAWASVRPGLDTTPLEVLSRISRIARRLDQARNAVFTEHELDGWEFDVMSALRRAGEPFELSPGALVQKTLVTSGTMTNRVDGLERRGFVSRQPSPSDRRGVLVRLTPAGLRAVDAAFDALLHHERRLLAGMDDDARAHLAASLRTLLTAVES</sequence>
<evidence type="ECO:0000313" key="7">
    <source>
        <dbReference type="Proteomes" id="UP000027986"/>
    </source>
</evidence>
<accession>A0A075JHV9</accession>
<dbReference type="eggNOG" id="COG1846">
    <property type="taxonomic scope" value="Bacteria"/>
</dbReference>
<dbReference type="InterPro" id="IPR039422">
    <property type="entry name" value="MarR/SlyA-like"/>
</dbReference>